<evidence type="ECO:0000313" key="4">
    <source>
        <dbReference type="Proteomes" id="UP000292507"/>
    </source>
</evidence>
<dbReference type="CDD" id="cd00009">
    <property type="entry name" value="AAA"/>
    <property type="match status" value="1"/>
</dbReference>
<feature type="compositionally biased region" description="Low complexity" evidence="1">
    <location>
        <begin position="313"/>
        <end position="327"/>
    </location>
</feature>
<comment type="caution">
    <text evidence="3">The sequence shown here is derived from an EMBL/GenBank/DDBJ whole genome shotgun (WGS) entry which is preliminary data.</text>
</comment>
<protein>
    <submittedName>
        <fullName evidence="3">MoxR-like ATPase</fullName>
    </submittedName>
</protein>
<dbReference type="SUPFAM" id="SSF52540">
    <property type="entry name" value="P-loop containing nucleoside triphosphate hydrolases"/>
    <property type="match status" value="1"/>
</dbReference>
<name>A0A4Q7Y963_9ACTN</name>
<feature type="region of interest" description="Disordered" evidence="1">
    <location>
        <begin position="282"/>
        <end position="361"/>
    </location>
</feature>
<organism evidence="3 4">
    <name type="scientific">Blastococcus saxobsidens</name>
    <dbReference type="NCBI Taxonomy" id="138336"/>
    <lineage>
        <taxon>Bacteria</taxon>
        <taxon>Bacillati</taxon>
        <taxon>Actinomycetota</taxon>
        <taxon>Actinomycetes</taxon>
        <taxon>Geodermatophilales</taxon>
        <taxon>Geodermatophilaceae</taxon>
        <taxon>Blastococcus</taxon>
    </lineage>
</organism>
<keyword evidence="4" id="KW-1185">Reference proteome</keyword>
<dbReference type="Proteomes" id="UP000292507">
    <property type="component" value="Unassembled WGS sequence"/>
</dbReference>
<reference evidence="3 4" key="1">
    <citation type="submission" date="2019-02" db="EMBL/GenBank/DDBJ databases">
        <title>Sequencing the genomes of 1000 actinobacteria strains.</title>
        <authorList>
            <person name="Klenk H.-P."/>
        </authorList>
    </citation>
    <scope>NUCLEOTIDE SEQUENCE [LARGE SCALE GENOMIC DNA]</scope>
    <source>
        <strain evidence="3 4">DSM 44509</strain>
    </source>
</reference>
<accession>A0A4Q7Y963</accession>
<dbReference type="InterPro" id="IPR011704">
    <property type="entry name" value="ATPase_dyneun-rel_AAA"/>
</dbReference>
<dbReference type="InterPro" id="IPR008912">
    <property type="entry name" value="Uncharacterised_CoxE"/>
</dbReference>
<dbReference type="OrthoDB" id="9768555at2"/>
<dbReference type="SUPFAM" id="SSF53300">
    <property type="entry name" value="vWA-like"/>
    <property type="match status" value="1"/>
</dbReference>
<dbReference type="AlphaFoldDB" id="A0A4Q7Y963"/>
<dbReference type="Pfam" id="PF05762">
    <property type="entry name" value="VWA_CoxE"/>
    <property type="match status" value="1"/>
</dbReference>
<feature type="domain" description="VWFA" evidence="2">
    <location>
        <begin position="465"/>
        <end position="634"/>
    </location>
</feature>
<dbReference type="PANTHER" id="PTHR42759:SF1">
    <property type="entry name" value="MAGNESIUM-CHELATASE SUBUNIT CHLD"/>
    <property type="match status" value="1"/>
</dbReference>
<evidence type="ECO:0000256" key="1">
    <source>
        <dbReference type="SAM" id="MobiDB-lite"/>
    </source>
</evidence>
<dbReference type="SMART" id="SM00382">
    <property type="entry name" value="AAA"/>
    <property type="match status" value="1"/>
</dbReference>
<dbReference type="Gene3D" id="3.40.50.410">
    <property type="entry name" value="von Willebrand factor, type A domain"/>
    <property type="match status" value="1"/>
</dbReference>
<gene>
    <name evidence="3" type="ORF">BKA19_3390</name>
</gene>
<evidence type="ECO:0000259" key="2">
    <source>
        <dbReference type="PROSITE" id="PS50234"/>
    </source>
</evidence>
<dbReference type="InterPro" id="IPR036465">
    <property type="entry name" value="vWFA_dom_sf"/>
</dbReference>
<dbReference type="InterPro" id="IPR050764">
    <property type="entry name" value="CbbQ/NirQ/NorQ/GpvN"/>
</dbReference>
<dbReference type="GO" id="GO:0005524">
    <property type="term" value="F:ATP binding"/>
    <property type="evidence" value="ECO:0007669"/>
    <property type="project" value="InterPro"/>
</dbReference>
<evidence type="ECO:0000313" key="3">
    <source>
        <dbReference type="EMBL" id="RZU33657.1"/>
    </source>
</evidence>
<sequence>MSNGLVPSDPVVGLQREREVLTVALRTNRHVVLEGPPGTGKSTLLRAVAGDTGHDVVFVEGNAELTPARLVGSYDPAAVMAEGYVPGSFVDGPLLTAMRGSGLLYLEELNRIPEETLNVLITVLTEGEIAVPRLGTVRATAGFRLIAAMNPFDAIGTARVGQAIADRMCRVVLGYQDEAGERAIVAAVTGGRARPVELAVALVRATREHRDLRTGSSVRGAIDLVLLLDGLLQLRGLEHLEDPGARQATRDALHAALSGRVRVTEGVERTPESVLDEILDGICPADADPPADDASATAPDPSGDGPGKAGGLPPEAAGPDAGTPDPAAARRERPGRRGPRQTARRELQLRHASFDEVSPEVGELDEEAFAALMGADPDAATALLADLALATDRELRSAARRLAARVFVQVGRVGAARARGTRRLAPARGGDGDLDLERTLDRWSGPWPPAPEDTVARRWVGSRRAVCLVVDRSGSMNGLGVAIAAVAAAGVVLTAGERLETSVLAFADRVEVLQQHGRHRAPEDLVLALVGLRGHGRTDVAAALRAASAQLRSAAHADERIVVLLSDCLSTAGDPAGSALAGIDRLDVLCPLPAGSAETEALTASRALAARGGGSLAPVRSLTDLGPALTRLLH</sequence>
<dbReference type="EMBL" id="SHKV01000001">
    <property type="protein sequence ID" value="RZU33657.1"/>
    <property type="molecule type" value="Genomic_DNA"/>
</dbReference>
<dbReference type="GO" id="GO:0016887">
    <property type="term" value="F:ATP hydrolysis activity"/>
    <property type="evidence" value="ECO:0007669"/>
    <property type="project" value="InterPro"/>
</dbReference>
<dbReference type="PANTHER" id="PTHR42759">
    <property type="entry name" value="MOXR FAMILY PROTEIN"/>
    <property type="match status" value="1"/>
</dbReference>
<proteinExistence type="predicted"/>
<dbReference type="InterPro" id="IPR002035">
    <property type="entry name" value="VWF_A"/>
</dbReference>
<dbReference type="RefSeq" id="WP_104528510.1">
    <property type="nucleotide sequence ID" value="NZ_POQT01000014.1"/>
</dbReference>
<dbReference type="Gene3D" id="3.40.50.300">
    <property type="entry name" value="P-loop containing nucleotide triphosphate hydrolases"/>
    <property type="match status" value="1"/>
</dbReference>
<dbReference type="PROSITE" id="PS50234">
    <property type="entry name" value="VWFA"/>
    <property type="match status" value="1"/>
</dbReference>
<dbReference type="InterPro" id="IPR027417">
    <property type="entry name" value="P-loop_NTPase"/>
</dbReference>
<feature type="compositionally biased region" description="Low complexity" evidence="1">
    <location>
        <begin position="284"/>
        <end position="302"/>
    </location>
</feature>
<feature type="compositionally biased region" description="Basic and acidic residues" evidence="1">
    <location>
        <begin position="343"/>
        <end position="354"/>
    </location>
</feature>
<dbReference type="InterPro" id="IPR003593">
    <property type="entry name" value="AAA+_ATPase"/>
</dbReference>
<dbReference type="Pfam" id="PF07728">
    <property type="entry name" value="AAA_5"/>
    <property type="match status" value="1"/>
</dbReference>